<sequence>MVTIHYTAGGVAARAGAVSRSLTQATFAALSAPSVSDTQPWRWRINEDRIELYADWRRQLADIDPDGRLLLISCGAALHHTRVALAAEGVGVDILRFPGSSDPDLLTELRYTGPVERAPRSGALYRAIAVRRSDQRPIVGGFVPGRDLTLLREAAEQVGAGAYTLTGQELPGSVNETAYVVITTPGVARNDWLTAGEAVSAVLLTAVAAGLATASVSDVTAIARHRAPRRLPAAGRYPAAAIRVGVAGRVGDRPVTQPRAPVVPAPGTQEPS</sequence>
<organism evidence="2 3">
    <name type="scientific">Dactylosporangium cerinum</name>
    <dbReference type="NCBI Taxonomy" id="1434730"/>
    <lineage>
        <taxon>Bacteria</taxon>
        <taxon>Bacillati</taxon>
        <taxon>Actinomycetota</taxon>
        <taxon>Actinomycetes</taxon>
        <taxon>Micromonosporales</taxon>
        <taxon>Micromonosporaceae</taxon>
        <taxon>Dactylosporangium</taxon>
    </lineage>
</organism>
<keyword evidence="3" id="KW-1185">Reference proteome</keyword>
<comment type="caution">
    <text evidence="2">The sequence shown here is derived from an EMBL/GenBank/DDBJ whole genome shotgun (WGS) entry which is preliminary data.</text>
</comment>
<evidence type="ECO:0000313" key="3">
    <source>
        <dbReference type="Proteomes" id="UP001595912"/>
    </source>
</evidence>
<protein>
    <recommendedName>
        <fullName evidence="4">Nucleoside phosphorylase domain-containing protein</fullName>
    </recommendedName>
</protein>
<dbReference type="SUPFAM" id="SSF55469">
    <property type="entry name" value="FMN-dependent nitroreductase-like"/>
    <property type="match status" value="1"/>
</dbReference>
<evidence type="ECO:0000256" key="1">
    <source>
        <dbReference type="SAM" id="MobiDB-lite"/>
    </source>
</evidence>
<gene>
    <name evidence="2" type="ORF">ACFPIJ_16915</name>
</gene>
<proteinExistence type="predicted"/>
<evidence type="ECO:0008006" key="4">
    <source>
        <dbReference type="Google" id="ProtNLM"/>
    </source>
</evidence>
<evidence type="ECO:0000313" key="2">
    <source>
        <dbReference type="EMBL" id="MFC4999507.1"/>
    </source>
</evidence>
<dbReference type="EMBL" id="JBHSIU010000018">
    <property type="protein sequence ID" value="MFC4999507.1"/>
    <property type="molecule type" value="Genomic_DNA"/>
</dbReference>
<name>A0ABV9VX36_9ACTN</name>
<dbReference type="Gene3D" id="3.40.109.10">
    <property type="entry name" value="NADH Oxidase"/>
    <property type="match status" value="1"/>
</dbReference>
<accession>A0ABV9VX36</accession>
<feature type="region of interest" description="Disordered" evidence="1">
    <location>
        <begin position="252"/>
        <end position="272"/>
    </location>
</feature>
<dbReference type="Proteomes" id="UP001595912">
    <property type="component" value="Unassembled WGS sequence"/>
</dbReference>
<dbReference type="InterPro" id="IPR000415">
    <property type="entry name" value="Nitroreductase-like"/>
</dbReference>
<dbReference type="RefSeq" id="WP_380115950.1">
    <property type="nucleotide sequence ID" value="NZ_JBHSIU010000018.1"/>
</dbReference>
<reference evidence="3" key="1">
    <citation type="journal article" date="2019" name="Int. J. Syst. Evol. Microbiol.">
        <title>The Global Catalogue of Microorganisms (GCM) 10K type strain sequencing project: providing services to taxonomists for standard genome sequencing and annotation.</title>
        <authorList>
            <consortium name="The Broad Institute Genomics Platform"/>
            <consortium name="The Broad Institute Genome Sequencing Center for Infectious Disease"/>
            <person name="Wu L."/>
            <person name="Ma J."/>
        </authorList>
    </citation>
    <scope>NUCLEOTIDE SEQUENCE [LARGE SCALE GENOMIC DNA]</scope>
    <source>
        <strain evidence="3">CGMCC 4.7152</strain>
    </source>
</reference>